<name>A0A2S4URU1_9BASI</name>
<feature type="transmembrane region" description="Helical" evidence="5">
    <location>
        <begin position="26"/>
        <end position="43"/>
    </location>
</feature>
<dbReference type="GO" id="GO:0043495">
    <property type="term" value="F:protein-membrane adaptor activity"/>
    <property type="evidence" value="ECO:0007669"/>
    <property type="project" value="TreeGrafter"/>
</dbReference>
<dbReference type="InterPro" id="IPR045119">
    <property type="entry name" value="SUN1-5"/>
</dbReference>
<dbReference type="Proteomes" id="UP000238274">
    <property type="component" value="Unassembled WGS sequence"/>
</dbReference>
<sequence>MSIDASSAGTIGKKAAIGWKCLRQRWCSISAVLIVSLFFTIIIRKQSSLNEKIILLNQRLQGLEDLGLKTVDEINYLIGSTKDVVKRTEFEEGLLQVEHRWQIIYSQENHGFPAKDECKGSTIYPKKDFASYYAGASIVENLTSPTWSYELETHPSKFPFYKNIQKISGSPPLTVLLSDLNLGVCWPFHGTTGQISIQLSRTIWVEGITIGHVSRSLAYDIRTAPKQFELWGLDPSSHEDDENLLLEGTYSIDGLENVQQFLAPKIDLQPYSQVLFKIKSNHGNPDLTCLYRVQVHGKWEDKHEGYSSNHMTPT</sequence>
<evidence type="ECO:0000259" key="6">
    <source>
        <dbReference type="PROSITE" id="PS51469"/>
    </source>
</evidence>
<keyword evidence="3 5" id="KW-1133">Transmembrane helix</keyword>
<dbReference type="Pfam" id="PF07738">
    <property type="entry name" value="Sad1_UNC"/>
    <property type="match status" value="1"/>
</dbReference>
<reference evidence="8" key="3">
    <citation type="journal article" date="2018" name="Mol. Plant Microbe Interact.">
        <title>Genome sequence resources for the wheat stripe rust pathogen (Puccinia striiformis f. sp. tritici) and the barley stripe rust pathogen (Puccinia striiformis f. sp. hordei).</title>
        <authorList>
            <person name="Xia C."/>
            <person name="Wang M."/>
            <person name="Yin C."/>
            <person name="Cornejo O.E."/>
            <person name="Hulbert S.H."/>
            <person name="Chen X."/>
        </authorList>
    </citation>
    <scope>NUCLEOTIDE SEQUENCE [LARGE SCALE GENOMIC DNA]</scope>
    <source>
        <strain evidence="8">93TX-2</strain>
    </source>
</reference>
<dbReference type="InterPro" id="IPR012919">
    <property type="entry name" value="SUN_dom"/>
</dbReference>
<dbReference type="PANTHER" id="PTHR12911:SF8">
    <property type="entry name" value="KLAROID PROTEIN-RELATED"/>
    <property type="match status" value="1"/>
</dbReference>
<dbReference type="FunFam" id="2.60.120.260:FF:000335">
    <property type="entry name" value="Uncharacterized protein"/>
    <property type="match status" value="1"/>
</dbReference>
<dbReference type="GO" id="GO:0034993">
    <property type="term" value="C:meiotic nuclear membrane microtubule tethering complex"/>
    <property type="evidence" value="ECO:0007669"/>
    <property type="project" value="TreeGrafter"/>
</dbReference>
<keyword evidence="2 5" id="KW-0812">Transmembrane</keyword>
<dbReference type="VEuPathDB" id="FungiDB:PSHT_13321"/>
<comment type="caution">
    <text evidence="7">The sequence shown here is derived from an EMBL/GenBank/DDBJ whole genome shotgun (WGS) entry which is preliminary data.</text>
</comment>
<dbReference type="EMBL" id="PKSM01000262">
    <property type="protein sequence ID" value="POV99927.1"/>
    <property type="molecule type" value="Genomic_DNA"/>
</dbReference>
<keyword evidence="8" id="KW-1185">Reference proteome</keyword>
<evidence type="ECO:0000256" key="4">
    <source>
        <dbReference type="ARBA" id="ARBA00023136"/>
    </source>
</evidence>
<comment type="subcellular location">
    <subcellularLocation>
        <location evidence="1">Membrane</location>
    </subcellularLocation>
</comment>
<accession>A0A2S4URU1</accession>
<protein>
    <recommendedName>
        <fullName evidence="6">SUN domain-containing protein</fullName>
    </recommendedName>
</protein>
<feature type="domain" description="SUN" evidence="6">
    <location>
        <begin position="135"/>
        <end position="300"/>
    </location>
</feature>
<proteinExistence type="predicted"/>
<evidence type="ECO:0000313" key="7">
    <source>
        <dbReference type="EMBL" id="POV99927.1"/>
    </source>
</evidence>
<dbReference type="VEuPathDB" id="FungiDB:PSTT_10112"/>
<dbReference type="PROSITE" id="PS51469">
    <property type="entry name" value="SUN"/>
    <property type="match status" value="1"/>
</dbReference>
<evidence type="ECO:0000256" key="5">
    <source>
        <dbReference type="SAM" id="Phobius"/>
    </source>
</evidence>
<evidence type="ECO:0000256" key="2">
    <source>
        <dbReference type="ARBA" id="ARBA00022692"/>
    </source>
</evidence>
<evidence type="ECO:0000256" key="3">
    <source>
        <dbReference type="ARBA" id="ARBA00022989"/>
    </source>
</evidence>
<organism evidence="7 8">
    <name type="scientific">Puccinia striiformis</name>
    <dbReference type="NCBI Taxonomy" id="27350"/>
    <lineage>
        <taxon>Eukaryota</taxon>
        <taxon>Fungi</taxon>
        <taxon>Dikarya</taxon>
        <taxon>Basidiomycota</taxon>
        <taxon>Pucciniomycotina</taxon>
        <taxon>Pucciniomycetes</taxon>
        <taxon>Pucciniales</taxon>
        <taxon>Pucciniaceae</taxon>
        <taxon>Puccinia</taxon>
    </lineage>
</organism>
<dbReference type="AlphaFoldDB" id="A0A2S4URU1"/>
<dbReference type="PANTHER" id="PTHR12911">
    <property type="entry name" value="SAD1/UNC-84-LIKE PROTEIN-RELATED"/>
    <property type="match status" value="1"/>
</dbReference>
<reference evidence="8" key="2">
    <citation type="journal article" date="2018" name="BMC Genomics">
        <title>Genomic insights into host adaptation between the wheat stripe rust pathogen (Puccinia striiformis f. sp. tritici) and the barley stripe rust pathogen (Puccinia striiformis f. sp. hordei).</title>
        <authorList>
            <person name="Xia C."/>
            <person name="Wang M."/>
            <person name="Yin C."/>
            <person name="Cornejo O.E."/>
            <person name="Hulbert S.H."/>
            <person name="Chen X."/>
        </authorList>
    </citation>
    <scope>NUCLEOTIDE SEQUENCE [LARGE SCALE GENOMIC DNA]</scope>
    <source>
        <strain evidence="8">93TX-2</strain>
    </source>
</reference>
<evidence type="ECO:0000256" key="1">
    <source>
        <dbReference type="ARBA" id="ARBA00004370"/>
    </source>
</evidence>
<evidence type="ECO:0000313" key="8">
    <source>
        <dbReference type="Proteomes" id="UP000238274"/>
    </source>
</evidence>
<reference evidence="7 8" key="1">
    <citation type="submission" date="2017-12" db="EMBL/GenBank/DDBJ databases">
        <title>Gene loss provides genomic basis for host adaptation in cereal stripe rust fungi.</title>
        <authorList>
            <person name="Xia C."/>
        </authorList>
    </citation>
    <scope>NUCLEOTIDE SEQUENCE [LARGE SCALE GENOMIC DNA]</scope>
    <source>
        <strain evidence="7 8">93TX-2</strain>
    </source>
</reference>
<gene>
    <name evidence="7" type="ORF">PSHT_13321</name>
</gene>
<dbReference type="OrthoDB" id="2505323at2759"/>
<keyword evidence="4 5" id="KW-0472">Membrane</keyword>
<dbReference type="Gene3D" id="2.60.120.260">
    <property type="entry name" value="Galactose-binding domain-like"/>
    <property type="match status" value="1"/>
</dbReference>